<keyword evidence="5" id="KW-1185">Reference proteome</keyword>
<dbReference type="Gene3D" id="3.40.50.1820">
    <property type="entry name" value="alpha/beta hydrolase"/>
    <property type="match status" value="1"/>
</dbReference>
<evidence type="ECO:0000256" key="1">
    <source>
        <dbReference type="ARBA" id="ARBA00010884"/>
    </source>
</evidence>
<dbReference type="InterPro" id="IPR029058">
    <property type="entry name" value="AB_hydrolase_fold"/>
</dbReference>
<accession>A0A517Z706</accession>
<dbReference type="GO" id="GO:0034338">
    <property type="term" value="F:short-chain carboxylesterase activity"/>
    <property type="evidence" value="ECO:0007669"/>
    <property type="project" value="TreeGrafter"/>
</dbReference>
<dbReference type="PANTHER" id="PTHR10794:SF94">
    <property type="entry name" value="ESTERASE YHET-RELATED"/>
    <property type="match status" value="1"/>
</dbReference>
<reference evidence="4 5" key="1">
    <citation type="submission" date="2019-02" db="EMBL/GenBank/DDBJ databases">
        <title>Deep-cultivation of Planctomycetes and their phenomic and genomic characterization uncovers novel biology.</title>
        <authorList>
            <person name="Wiegand S."/>
            <person name="Jogler M."/>
            <person name="Boedeker C."/>
            <person name="Pinto D."/>
            <person name="Vollmers J."/>
            <person name="Rivas-Marin E."/>
            <person name="Kohn T."/>
            <person name="Peeters S.H."/>
            <person name="Heuer A."/>
            <person name="Rast P."/>
            <person name="Oberbeckmann S."/>
            <person name="Bunk B."/>
            <person name="Jeske O."/>
            <person name="Meyerdierks A."/>
            <person name="Storesund J.E."/>
            <person name="Kallscheuer N."/>
            <person name="Luecker S."/>
            <person name="Lage O.M."/>
            <person name="Pohl T."/>
            <person name="Merkel B.J."/>
            <person name="Hornburger P."/>
            <person name="Mueller R.-W."/>
            <person name="Bruemmer F."/>
            <person name="Labrenz M."/>
            <person name="Spormann A.M."/>
            <person name="Op den Camp H."/>
            <person name="Overmann J."/>
            <person name="Amann R."/>
            <person name="Jetten M.S.M."/>
            <person name="Mascher T."/>
            <person name="Medema M.H."/>
            <person name="Devos D.P."/>
            <person name="Kaster A.-K."/>
            <person name="Ovreas L."/>
            <person name="Rohde M."/>
            <person name="Galperin M.Y."/>
            <person name="Jogler C."/>
        </authorList>
    </citation>
    <scope>NUCLEOTIDE SEQUENCE [LARGE SCALE GENOMIC DNA]</scope>
    <source>
        <strain evidence="4 5">Mal4</strain>
    </source>
</reference>
<comment type="similarity">
    <text evidence="1">Belongs to the AB hydrolase superfamily. AB hydrolase 4 family.</text>
</comment>
<dbReference type="PANTHER" id="PTHR10794">
    <property type="entry name" value="ABHYDROLASE DOMAIN-CONTAINING PROTEIN"/>
    <property type="match status" value="1"/>
</dbReference>
<dbReference type="InterPro" id="IPR050960">
    <property type="entry name" value="AB_hydrolase_4_sf"/>
</dbReference>
<dbReference type="InterPro" id="IPR000073">
    <property type="entry name" value="AB_hydrolase_1"/>
</dbReference>
<dbReference type="KEGG" id="mri:Mal4_25940"/>
<dbReference type="InterPro" id="IPR012020">
    <property type="entry name" value="ABHD4"/>
</dbReference>
<dbReference type="SUPFAM" id="SSF53474">
    <property type="entry name" value="alpha/beta-Hydrolases"/>
    <property type="match status" value="1"/>
</dbReference>
<evidence type="ECO:0000313" key="5">
    <source>
        <dbReference type="Proteomes" id="UP000320496"/>
    </source>
</evidence>
<feature type="active site" description="Charge relay system" evidence="2">
    <location>
        <position position="300"/>
    </location>
</feature>
<dbReference type="PIRSF" id="PIRSF005211">
    <property type="entry name" value="Ab_hydro_YheT"/>
    <property type="match status" value="1"/>
</dbReference>
<dbReference type="GO" id="GO:0047372">
    <property type="term" value="F:monoacylglycerol lipase activity"/>
    <property type="evidence" value="ECO:0007669"/>
    <property type="project" value="TreeGrafter"/>
</dbReference>
<gene>
    <name evidence="4" type="ORF">Mal4_25940</name>
</gene>
<organism evidence="4 5">
    <name type="scientific">Maioricimonas rarisocia</name>
    <dbReference type="NCBI Taxonomy" id="2528026"/>
    <lineage>
        <taxon>Bacteria</taxon>
        <taxon>Pseudomonadati</taxon>
        <taxon>Planctomycetota</taxon>
        <taxon>Planctomycetia</taxon>
        <taxon>Planctomycetales</taxon>
        <taxon>Planctomycetaceae</taxon>
        <taxon>Maioricimonas</taxon>
    </lineage>
</organism>
<protein>
    <submittedName>
        <fullName evidence="4">Putative hydrolase</fullName>
    </submittedName>
</protein>
<evidence type="ECO:0000259" key="3">
    <source>
        <dbReference type="Pfam" id="PF00561"/>
    </source>
</evidence>
<dbReference type="RefSeq" id="WP_145369567.1">
    <property type="nucleotide sequence ID" value="NZ_CP036275.1"/>
</dbReference>
<dbReference type="Pfam" id="PF00561">
    <property type="entry name" value="Abhydrolase_1"/>
    <property type="match status" value="1"/>
</dbReference>
<dbReference type="OrthoDB" id="332676at2"/>
<name>A0A517Z706_9PLAN</name>
<proteinExistence type="inferred from homology"/>
<dbReference type="AlphaFoldDB" id="A0A517Z706"/>
<feature type="active site" description="Charge relay system" evidence="2">
    <location>
        <position position="146"/>
    </location>
</feature>
<sequence length="341" mass="37186">MQNSSVPEFIPHPLLWSGHAQTIAAAWLPTRSRVAGRTTRHAVDVSEGDRVVIHEDCPATWSPGDRVAVLVHGLCGSYASGYMVRTASKLMARGVRTFRMDLRGCGAGRNLAANPYHGGRSDDVGHVLTHVSQLCEGSPIAAAGFSLGGSLLLRLIGESSPLVPPQLIKAAAVNAPLDLKRCSLSLKHSAGGRYDRYLARLMFEQVRGTRLWRADVPLARRGSPPSRVTEFDDLYTAPVTGYRDALHYYEECSASPYVGQIEIPTLMIASRDDPLVPIGVYEDVDVSPAVNMVLSERGGHLGYITGRTTDPDRRWMDWRIVEWLTSPADIAVASRHLRAVG</sequence>
<evidence type="ECO:0000313" key="4">
    <source>
        <dbReference type="EMBL" id="QDU38267.1"/>
    </source>
</evidence>
<evidence type="ECO:0000256" key="2">
    <source>
        <dbReference type="PIRSR" id="PIRSR005211-1"/>
    </source>
</evidence>
<feature type="domain" description="AB hydrolase-1" evidence="3">
    <location>
        <begin position="69"/>
        <end position="306"/>
    </location>
</feature>
<feature type="active site" description="Charge relay system" evidence="2">
    <location>
        <position position="273"/>
    </location>
</feature>
<dbReference type="EMBL" id="CP036275">
    <property type="protein sequence ID" value="QDU38267.1"/>
    <property type="molecule type" value="Genomic_DNA"/>
</dbReference>
<dbReference type="Proteomes" id="UP000320496">
    <property type="component" value="Chromosome"/>
</dbReference>
<keyword evidence="4" id="KW-0378">Hydrolase</keyword>